<dbReference type="AlphaFoldDB" id="A0A0M4E9V6"/>
<dbReference type="PROSITE" id="PS50850">
    <property type="entry name" value="MFS"/>
    <property type="match status" value="1"/>
</dbReference>
<dbReference type="Proteomes" id="UP000494163">
    <property type="component" value="Chromosome 2R"/>
</dbReference>
<evidence type="ECO:0000259" key="4">
    <source>
        <dbReference type="PROSITE" id="PS50850"/>
    </source>
</evidence>
<evidence type="ECO:0000313" key="6">
    <source>
        <dbReference type="Proteomes" id="UP000494163"/>
    </source>
</evidence>
<dbReference type="Gene3D" id="1.20.1250.20">
    <property type="entry name" value="MFS general substrate transporter like domains"/>
    <property type="match status" value="2"/>
</dbReference>
<proteinExistence type="predicted"/>
<accession>A0A0M4E9V6</accession>
<feature type="transmembrane region" description="Helical" evidence="3">
    <location>
        <begin position="187"/>
        <end position="213"/>
    </location>
</feature>
<dbReference type="InterPro" id="IPR036259">
    <property type="entry name" value="MFS_trans_sf"/>
</dbReference>
<dbReference type="EMBL" id="CP012524">
    <property type="protein sequence ID" value="ALC41758.1"/>
    <property type="molecule type" value="Genomic_DNA"/>
</dbReference>
<feature type="region of interest" description="Disordered" evidence="2">
    <location>
        <begin position="1"/>
        <end position="36"/>
    </location>
</feature>
<dbReference type="Pfam" id="PF07690">
    <property type="entry name" value="MFS_1"/>
    <property type="match status" value="1"/>
</dbReference>
<evidence type="ECO:0000256" key="2">
    <source>
        <dbReference type="SAM" id="MobiDB-lite"/>
    </source>
</evidence>
<feature type="transmembrane region" description="Helical" evidence="3">
    <location>
        <begin position="655"/>
        <end position="680"/>
    </location>
</feature>
<dbReference type="SUPFAM" id="SSF103473">
    <property type="entry name" value="MFS general substrate transporter"/>
    <property type="match status" value="1"/>
</dbReference>
<feature type="region of interest" description="Disordered" evidence="2">
    <location>
        <begin position="503"/>
        <end position="543"/>
    </location>
</feature>
<dbReference type="OrthoDB" id="6509908at2759"/>
<feature type="transmembrane region" description="Helical" evidence="3">
    <location>
        <begin position="349"/>
        <end position="368"/>
    </location>
</feature>
<feature type="compositionally biased region" description="Basic residues" evidence="2">
    <location>
        <begin position="526"/>
        <end position="543"/>
    </location>
</feature>
<dbReference type="GO" id="GO:0016020">
    <property type="term" value="C:membrane"/>
    <property type="evidence" value="ECO:0007669"/>
    <property type="project" value="UniProtKB-SubCell"/>
</dbReference>
<keyword evidence="3" id="KW-1133">Transmembrane helix</keyword>
<dbReference type="InterPro" id="IPR050327">
    <property type="entry name" value="Proton-linked_MCT"/>
</dbReference>
<feature type="transmembrane region" description="Helical" evidence="3">
    <location>
        <begin position="565"/>
        <end position="587"/>
    </location>
</feature>
<dbReference type="InterPro" id="IPR011701">
    <property type="entry name" value="MFS"/>
</dbReference>
<gene>
    <name evidence="5" type="ORF">Dbus_chr2Rg1337</name>
</gene>
<dbReference type="InterPro" id="IPR020846">
    <property type="entry name" value="MFS_dom"/>
</dbReference>
<feature type="transmembrane region" description="Helical" evidence="3">
    <location>
        <begin position="257"/>
        <end position="276"/>
    </location>
</feature>
<sequence length="750" mass="82410">MRRGSSQGRRTPLAHASSFSELVVGQETTSDSDWDSELELPRTTLLLVEAGKAAATLAHRGQQSSDTDNSYDRDEPLTTKVVKVYKKRAAKPVGGAVDSDDSYEAPLYTRSTNISLGAISGDTDMPLSDRSRIFRDHSSSEIFTSHDSDNKSDPDGFSGEQPPQLPGFGLVSGNAFIYMVIPPDGGFGWIVLVLSFIAQLIVDGIIFSVGILLPHISAELEVSNAQVVLVGSVQIGCYFLGGAFSSALINSYGFRPVAMFGVAISALAMLAASYSVNLPMMIVFYSTIGGPGLSMIWVSSQLIISYYFERYRPIASGFSCSGAGLGIIFFSMLNSYLVTKIGWRNTVRVQVGFVLLLFLIVLAYLEVAPTPVGVVHRREQQSGSSSEEYYGNFYVHNFIREDATSQKSRAKLETYEPEERQRRWTCASPCCRKRTPKSEEQLSDGERNYLVRADPLQHDDLFYTGPADYDAPHSKERFEGKDLELMGSQKQIQRAAYGLHKIHDYNDGDSDDDDKDAPAQPAKHSGSAHHLQKRRRKKQKKRHWLHTRMVRAFNRLFDVHLFKSFAFRVLVASAFVYPMGFNIPFVYSKMRTTIPPSYAQFIGPAIGATNFLARISCGFVAYKLTGWTNYICGGGMVLGGAVVLISAFYGSDLIWFQLLYGMCYGVAPAVFATLRALIYVRYLGLSKLTNAFGITALAMGLGVFIGTTLGGILVDKTGGYMVPFAFAGLCIIVAGSLTLILPSLLACRQQ</sequence>
<feature type="transmembrane region" description="Helical" evidence="3">
    <location>
        <begin position="282"/>
        <end position="308"/>
    </location>
</feature>
<feature type="transmembrane region" description="Helical" evidence="3">
    <location>
        <begin position="315"/>
        <end position="337"/>
    </location>
</feature>
<keyword evidence="6" id="KW-1185">Reference proteome</keyword>
<dbReference type="PANTHER" id="PTHR11360:SF286">
    <property type="entry name" value="GH22266P"/>
    <property type="match status" value="1"/>
</dbReference>
<feature type="transmembrane region" description="Helical" evidence="3">
    <location>
        <begin position="599"/>
        <end position="622"/>
    </location>
</feature>
<feature type="transmembrane region" description="Helical" evidence="3">
    <location>
        <begin position="629"/>
        <end position="649"/>
    </location>
</feature>
<comment type="subcellular location">
    <subcellularLocation>
        <location evidence="1">Membrane</location>
        <topology evidence="1">Multi-pass membrane protein</topology>
    </subcellularLocation>
</comment>
<feature type="transmembrane region" description="Helical" evidence="3">
    <location>
        <begin position="225"/>
        <end position="245"/>
    </location>
</feature>
<name>A0A0M4E9V6_DROBS</name>
<evidence type="ECO:0000256" key="3">
    <source>
        <dbReference type="SAM" id="Phobius"/>
    </source>
</evidence>
<evidence type="ECO:0000313" key="5">
    <source>
        <dbReference type="EMBL" id="ALC41758.1"/>
    </source>
</evidence>
<dbReference type="GO" id="GO:0008028">
    <property type="term" value="F:monocarboxylic acid transmembrane transporter activity"/>
    <property type="evidence" value="ECO:0007669"/>
    <property type="project" value="TreeGrafter"/>
</dbReference>
<feature type="domain" description="Major facilitator superfamily (MFS) profile" evidence="4">
    <location>
        <begin position="191"/>
        <end position="745"/>
    </location>
</feature>
<keyword evidence="3" id="KW-0812">Transmembrane</keyword>
<feature type="region of interest" description="Disordered" evidence="2">
    <location>
        <begin position="56"/>
        <end position="75"/>
    </location>
</feature>
<protein>
    <submittedName>
        <fullName evidence="5">CG12866</fullName>
    </submittedName>
</protein>
<keyword evidence="3" id="KW-0472">Membrane</keyword>
<dbReference type="PANTHER" id="PTHR11360">
    <property type="entry name" value="MONOCARBOXYLATE TRANSPORTER"/>
    <property type="match status" value="1"/>
</dbReference>
<reference evidence="5 6" key="1">
    <citation type="submission" date="2015-08" db="EMBL/GenBank/DDBJ databases">
        <title>Ancestral chromatin configuration constrains chromatin evolution on differentiating sex chromosomes in Drosophila.</title>
        <authorList>
            <person name="Zhou Q."/>
            <person name="Bachtrog D."/>
        </authorList>
    </citation>
    <scope>NUCLEOTIDE SEQUENCE [LARGE SCALE GENOMIC DNA]</scope>
    <source>
        <tissue evidence="5">Whole larvae</tissue>
    </source>
</reference>
<feature type="transmembrane region" description="Helical" evidence="3">
    <location>
        <begin position="720"/>
        <end position="747"/>
    </location>
</feature>
<feature type="transmembrane region" description="Helical" evidence="3">
    <location>
        <begin position="692"/>
        <end position="714"/>
    </location>
</feature>
<organism evidence="5 6">
    <name type="scientific">Drosophila busckii</name>
    <name type="common">Fruit fly</name>
    <dbReference type="NCBI Taxonomy" id="30019"/>
    <lineage>
        <taxon>Eukaryota</taxon>
        <taxon>Metazoa</taxon>
        <taxon>Ecdysozoa</taxon>
        <taxon>Arthropoda</taxon>
        <taxon>Hexapoda</taxon>
        <taxon>Insecta</taxon>
        <taxon>Pterygota</taxon>
        <taxon>Neoptera</taxon>
        <taxon>Endopterygota</taxon>
        <taxon>Diptera</taxon>
        <taxon>Brachycera</taxon>
        <taxon>Muscomorpha</taxon>
        <taxon>Ephydroidea</taxon>
        <taxon>Drosophilidae</taxon>
        <taxon>Drosophila</taxon>
    </lineage>
</organism>
<evidence type="ECO:0000256" key="1">
    <source>
        <dbReference type="ARBA" id="ARBA00004141"/>
    </source>
</evidence>
<dbReference type="OMA" id="KEFHLMG"/>